<reference evidence="1 2" key="1">
    <citation type="submission" date="2015-01" db="EMBL/GenBank/DDBJ databases">
        <title>Characterization of Swiss Staphylococcus aureus strains involved in food poisoning.</title>
        <authorList>
            <person name="Crovadore J."/>
            <person name="Chablais R."/>
            <person name="Tonacini J."/>
            <person name="Schnyder B."/>
            <person name="Lefort F."/>
        </authorList>
    </citation>
    <scope>NUCLEOTIDE SEQUENCE [LARGE SCALE GENOMIC DNA]</scope>
    <source>
        <strain evidence="1 2">SA-120</strain>
    </source>
</reference>
<sequence>DIGGDLGILARAGAQFGIPVRIAQEAHVEHQVGVAREPAGKTERDDRDHRVALAGARESGADLLGEFVGAEIGGVDQPVRPASQRREQFALVRDAVLRRAILGHRMASARLRIAPFQFGARAFEEQR</sequence>
<gene>
    <name evidence="1" type="ORF">QU38_00095</name>
</gene>
<protein>
    <submittedName>
        <fullName evidence="1">Uncharacterized protein</fullName>
    </submittedName>
</protein>
<feature type="non-terminal residue" evidence="1">
    <location>
        <position position="1"/>
    </location>
</feature>
<accession>A0AA40JS66</accession>
<dbReference type="Proteomes" id="UP000032274">
    <property type="component" value="Unassembled WGS sequence"/>
</dbReference>
<feature type="non-terminal residue" evidence="1">
    <location>
        <position position="127"/>
    </location>
</feature>
<name>A0AA40JS66_STAAU</name>
<dbReference type="EMBL" id="JXIG01000024">
    <property type="protein sequence ID" value="KIU01734.1"/>
    <property type="molecule type" value="Genomic_DNA"/>
</dbReference>
<evidence type="ECO:0000313" key="2">
    <source>
        <dbReference type="Proteomes" id="UP000032274"/>
    </source>
</evidence>
<dbReference type="AlphaFoldDB" id="A0AA40JS66"/>
<proteinExistence type="predicted"/>
<evidence type="ECO:0000313" key="1">
    <source>
        <dbReference type="EMBL" id="KIU01734.1"/>
    </source>
</evidence>
<organism evidence="1 2">
    <name type="scientific">Staphylococcus aureus</name>
    <dbReference type="NCBI Taxonomy" id="1280"/>
    <lineage>
        <taxon>Bacteria</taxon>
        <taxon>Bacillati</taxon>
        <taxon>Bacillota</taxon>
        <taxon>Bacilli</taxon>
        <taxon>Bacillales</taxon>
        <taxon>Staphylococcaceae</taxon>
        <taxon>Staphylococcus</taxon>
    </lineage>
</organism>
<comment type="caution">
    <text evidence="1">The sequence shown here is derived from an EMBL/GenBank/DDBJ whole genome shotgun (WGS) entry which is preliminary data.</text>
</comment>